<organism evidence="6 7">
    <name type="scientific">Sphingomonas crocodyli</name>
    <dbReference type="NCBI Taxonomy" id="1979270"/>
    <lineage>
        <taxon>Bacteria</taxon>
        <taxon>Pseudomonadati</taxon>
        <taxon>Pseudomonadota</taxon>
        <taxon>Alphaproteobacteria</taxon>
        <taxon>Sphingomonadales</taxon>
        <taxon>Sphingomonadaceae</taxon>
        <taxon>Sphingomonas</taxon>
    </lineage>
</organism>
<dbReference type="EMBL" id="SACN01000001">
    <property type="protein sequence ID" value="RVT93314.1"/>
    <property type="molecule type" value="Genomic_DNA"/>
</dbReference>
<comment type="subcellular location">
    <subcellularLocation>
        <location evidence="1">Membrane</location>
        <topology evidence="1">Multi-pass membrane protein</topology>
    </subcellularLocation>
</comment>
<dbReference type="GO" id="GO:0016020">
    <property type="term" value="C:membrane"/>
    <property type="evidence" value="ECO:0007669"/>
    <property type="project" value="UniProtKB-SubCell"/>
</dbReference>
<dbReference type="PANTHER" id="PTHR36974">
    <property type="entry name" value="MEMBRANE PROTEIN-RELATED"/>
    <property type="match status" value="1"/>
</dbReference>
<feature type="transmembrane region" description="Helical" evidence="5">
    <location>
        <begin position="118"/>
        <end position="139"/>
    </location>
</feature>
<evidence type="ECO:0000313" key="6">
    <source>
        <dbReference type="EMBL" id="RVT93314.1"/>
    </source>
</evidence>
<evidence type="ECO:0008006" key="8">
    <source>
        <dbReference type="Google" id="ProtNLM"/>
    </source>
</evidence>
<evidence type="ECO:0000313" key="7">
    <source>
        <dbReference type="Proteomes" id="UP000282971"/>
    </source>
</evidence>
<proteinExistence type="predicted"/>
<feature type="transmembrane region" description="Helical" evidence="5">
    <location>
        <begin position="52"/>
        <end position="71"/>
    </location>
</feature>
<dbReference type="AlphaFoldDB" id="A0A437M735"/>
<gene>
    <name evidence="6" type="ORF">EOD43_05360</name>
</gene>
<dbReference type="Proteomes" id="UP000282971">
    <property type="component" value="Unassembled WGS sequence"/>
</dbReference>
<keyword evidence="2 5" id="KW-0812">Transmembrane</keyword>
<dbReference type="PANTHER" id="PTHR36974:SF1">
    <property type="entry name" value="DOXX FAMILY MEMBRANE PROTEIN"/>
    <property type="match status" value="1"/>
</dbReference>
<dbReference type="InterPro" id="IPR032808">
    <property type="entry name" value="DoxX"/>
</dbReference>
<evidence type="ECO:0000256" key="1">
    <source>
        <dbReference type="ARBA" id="ARBA00004141"/>
    </source>
</evidence>
<protein>
    <recommendedName>
        <fullName evidence="8">DoxX family protein</fullName>
    </recommendedName>
</protein>
<comment type="caution">
    <text evidence="6">The sequence shown here is derived from an EMBL/GenBank/DDBJ whole genome shotgun (WGS) entry which is preliminary data.</text>
</comment>
<accession>A0A437M735</accession>
<evidence type="ECO:0000256" key="2">
    <source>
        <dbReference type="ARBA" id="ARBA00022692"/>
    </source>
</evidence>
<name>A0A437M735_9SPHN</name>
<feature type="transmembrane region" description="Helical" evidence="5">
    <location>
        <begin position="78"/>
        <end position="98"/>
    </location>
</feature>
<keyword evidence="3 5" id="KW-1133">Transmembrane helix</keyword>
<keyword evidence="7" id="KW-1185">Reference proteome</keyword>
<keyword evidence="4 5" id="KW-0472">Membrane</keyword>
<dbReference type="OrthoDB" id="8856615at2"/>
<dbReference type="RefSeq" id="WP_127741794.1">
    <property type="nucleotide sequence ID" value="NZ_SACN01000001.1"/>
</dbReference>
<dbReference type="Pfam" id="PF13564">
    <property type="entry name" value="DoxX_2"/>
    <property type="match status" value="1"/>
</dbReference>
<evidence type="ECO:0000256" key="4">
    <source>
        <dbReference type="ARBA" id="ARBA00023136"/>
    </source>
</evidence>
<reference evidence="6 7" key="1">
    <citation type="submission" date="2019-01" db="EMBL/GenBank/DDBJ databases">
        <authorList>
            <person name="Chen W.-M."/>
        </authorList>
    </citation>
    <scope>NUCLEOTIDE SEQUENCE [LARGE SCALE GENOMIC DNA]</scope>
    <source>
        <strain evidence="6 7">CCP-7</strain>
    </source>
</reference>
<evidence type="ECO:0000256" key="5">
    <source>
        <dbReference type="SAM" id="Phobius"/>
    </source>
</evidence>
<sequence>MADYMAAYRIDRWRSWLRRVLGAIYLAAGIAHLTTPQPFVKITPDWVPMPEAVVIGTGIAEIVGAIALLFVPQLYYAAGIAFAAYAVCVYPANIKHAIDGISMSGTGLDWTDIGLAYHIPRLAFQPVLVWWALFAGNVIDWPFSRRRF</sequence>
<evidence type="ECO:0000256" key="3">
    <source>
        <dbReference type="ARBA" id="ARBA00022989"/>
    </source>
</evidence>